<reference evidence="1" key="1">
    <citation type="submission" date="2018-05" db="EMBL/GenBank/DDBJ databases">
        <authorList>
            <person name="Lanie J.A."/>
            <person name="Ng W.-L."/>
            <person name="Kazmierczak K.M."/>
            <person name="Andrzejewski T.M."/>
            <person name="Davidsen T.M."/>
            <person name="Wayne K.J."/>
            <person name="Tettelin H."/>
            <person name="Glass J.I."/>
            <person name="Rusch D."/>
            <person name="Podicherti R."/>
            <person name="Tsui H.-C.T."/>
            <person name="Winkler M.E."/>
        </authorList>
    </citation>
    <scope>NUCLEOTIDE SEQUENCE</scope>
</reference>
<name>A0A382JXN2_9ZZZZ</name>
<dbReference type="AlphaFoldDB" id="A0A382JXN2"/>
<proteinExistence type="predicted"/>
<accession>A0A382JXN2</accession>
<dbReference type="EMBL" id="UINC01076849">
    <property type="protein sequence ID" value="SVC16405.1"/>
    <property type="molecule type" value="Genomic_DNA"/>
</dbReference>
<evidence type="ECO:0000313" key="1">
    <source>
        <dbReference type="EMBL" id="SVC16405.1"/>
    </source>
</evidence>
<sequence>VTSLSIGSSEHCYSALCSTIQFNYFWYRGTYARQDDTLLP</sequence>
<protein>
    <submittedName>
        <fullName evidence="1">Uncharacterized protein</fullName>
    </submittedName>
</protein>
<feature type="non-terminal residue" evidence="1">
    <location>
        <position position="1"/>
    </location>
</feature>
<gene>
    <name evidence="1" type="ORF">METZ01_LOCUS269259</name>
</gene>
<organism evidence="1">
    <name type="scientific">marine metagenome</name>
    <dbReference type="NCBI Taxonomy" id="408172"/>
    <lineage>
        <taxon>unclassified sequences</taxon>
        <taxon>metagenomes</taxon>
        <taxon>ecological metagenomes</taxon>
    </lineage>
</organism>